<dbReference type="Proteomes" id="UP000440578">
    <property type="component" value="Unassembled WGS sequence"/>
</dbReference>
<evidence type="ECO:0000259" key="2">
    <source>
        <dbReference type="PROSITE" id="PS50994"/>
    </source>
</evidence>
<dbReference type="PANTHER" id="PTHR37984">
    <property type="entry name" value="PROTEIN CBG26694"/>
    <property type="match status" value="1"/>
</dbReference>
<sequence>MISDETVRRAGAEDDMYRRLQQRVQTGDWPASSTQETGEMKNFFKVRERLSLVDGLVCYTFEGGPLRLVIPAALRQRVARSLHAAHQGVDGMVRRARDSVYWPGFEADIERSRTQCVDCDEHAPSQPREPPIMTPPPDYPFQQVVADLFEIGGNKYIVYADRLTGWLRLDVLRSASSGRLISLLRRYFSECGVPEEISVDGGTNLVSAEMRAFLDRWGVAIRQSSAGYPQSNGRAEAAVKSAKAILRTSTSASGIDSDKAIEALIQYHNTPLRDGGKSPAQLLMGRQLRGGVPVVKKHLVVNDHWTDHLQKREAEMTQKMLERAAPTH</sequence>
<dbReference type="GO" id="GO:0003964">
    <property type="term" value="F:RNA-directed DNA polymerase activity"/>
    <property type="evidence" value="ECO:0007669"/>
    <property type="project" value="UniProtKB-EC"/>
</dbReference>
<dbReference type="EMBL" id="VIIS01001847">
    <property type="protein sequence ID" value="KAF0291933.1"/>
    <property type="molecule type" value="Genomic_DNA"/>
</dbReference>
<gene>
    <name evidence="3" type="primary">K02A2.6_11</name>
    <name evidence="3" type="ORF">FJT64_009979</name>
</gene>
<organism evidence="3 4">
    <name type="scientific">Amphibalanus amphitrite</name>
    <name type="common">Striped barnacle</name>
    <name type="synonym">Balanus amphitrite</name>
    <dbReference type="NCBI Taxonomy" id="1232801"/>
    <lineage>
        <taxon>Eukaryota</taxon>
        <taxon>Metazoa</taxon>
        <taxon>Ecdysozoa</taxon>
        <taxon>Arthropoda</taxon>
        <taxon>Crustacea</taxon>
        <taxon>Multicrustacea</taxon>
        <taxon>Cirripedia</taxon>
        <taxon>Thoracica</taxon>
        <taxon>Thoracicalcarea</taxon>
        <taxon>Balanomorpha</taxon>
        <taxon>Balanoidea</taxon>
        <taxon>Balanidae</taxon>
        <taxon>Amphibalaninae</taxon>
        <taxon>Amphibalanus</taxon>
    </lineage>
</organism>
<comment type="caution">
    <text evidence="3">The sequence shown here is derived from an EMBL/GenBank/DDBJ whole genome shotgun (WGS) entry which is preliminary data.</text>
</comment>
<dbReference type="GO" id="GO:0015074">
    <property type="term" value="P:DNA integration"/>
    <property type="evidence" value="ECO:0007669"/>
    <property type="project" value="InterPro"/>
</dbReference>
<dbReference type="GO" id="GO:0003676">
    <property type="term" value="F:nucleic acid binding"/>
    <property type="evidence" value="ECO:0007669"/>
    <property type="project" value="InterPro"/>
</dbReference>
<protein>
    <recommendedName>
        <fullName evidence="1">RNA-directed DNA polymerase</fullName>
        <ecNumber evidence="1">2.7.7.49</ecNumber>
    </recommendedName>
</protein>
<dbReference type="InterPro" id="IPR036397">
    <property type="entry name" value="RNaseH_sf"/>
</dbReference>
<name>A0A6A4VE78_AMPAM</name>
<dbReference type="OrthoDB" id="6618553at2759"/>
<dbReference type="InterPro" id="IPR001584">
    <property type="entry name" value="Integrase_cat-core"/>
</dbReference>
<dbReference type="EC" id="2.7.7.49" evidence="1"/>
<dbReference type="SUPFAM" id="SSF53098">
    <property type="entry name" value="Ribonuclease H-like"/>
    <property type="match status" value="1"/>
</dbReference>
<dbReference type="Pfam" id="PF17921">
    <property type="entry name" value="Integrase_H2C2"/>
    <property type="match status" value="1"/>
</dbReference>
<dbReference type="FunFam" id="1.10.340.70:FF:000004">
    <property type="entry name" value="Retrovirus-related Pol polyprotein from transposon 297-like Protein"/>
    <property type="match status" value="1"/>
</dbReference>
<dbReference type="InterPro" id="IPR050951">
    <property type="entry name" value="Retrovirus_Pol_polyprotein"/>
</dbReference>
<evidence type="ECO:0000256" key="1">
    <source>
        <dbReference type="ARBA" id="ARBA00012493"/>
    </source>
</evidence>
<dbReference type="PANTHER" id="PTHR37984:SF7">
    <property type="entry name" value="INTEGRASE CATALYTIC DOMAIN-CONTAINING PROTEIN"/>
    <property type="match status" value="1"/>
</dbReference>
<dbReference type="Gene3D" id="3.30.420.10">
    <property type="entry name" value="Ribonuclease H-like superfamily/Ribonuclease H"/>
    <property type="match status" value="1"/>
</dbReference>
<proteinExistence type="predicted"/>
<dbReference type="Gene3D" id="1.10.340.70">
    <property type="match status" value="1"/>
</dbReference>
<reference evidence="3 4" key="1">
    <citation type="submission" date="2019-07" db="EMBL/GenBank/DDBJ databases">
        <title>Draft genome assembly of a fouling barnacle, Amphibalanus amphitrite (Darwin, 1854): The first reference genome for Thecostraca.</title>
        <authorList>
            <person name="Kim W."/>
        </authorList>
    </citation>
    <scope>NUCLEOTIDE SEQUENCE [LARGE SCALE GENOMIC DNA]</scope>
    <source>
        <strain evidence="3">SNU_AA5</strain>
        <tissue evidence="3">Soma without cirri and trophi</tissue>
    </source>
</reference>
<dbReference type="InterPro" id="IPR012337">
    <property type="entry name" value="RNaseH-like_sf"/>
</dbReference>
<keyword evidence="4" id="KW-1185">Reference proteome</keyword>
<dbReference type="PROSITE" id="PS50994">
    <property type="entry name" value="INTEGRASE"/>
    <property type="match status" value="1"/>
</dbReference>
<evidence type="ECO:0000313" key="4">
    <source>
        <dbReference type="Proteomes" id="UP000440578"/>
    </source>
</evidence>
<accession>A0A6A4VE78</accession>
<dbReference type="AlphaFoldDB" id="A0A6A4VE78"/>
<evidence type="ECO:0000313" key="3">
    <source>
        <dbReference type="EMBL" id="KAF0291933.1"/>
    </source>
</evidence>
<dbReference type="InterPro" id="IPR041588">
    <property type="entry name" value="Integrase_H2C2"/>
</dbReference>
<feature type="domain" description="Integrase catalytic" evidence="2">
    <location>
        <begin position="136"/>
        <end position="287"/>
    </location>
</feature>